<name>A0A0S2TFD4_9GAMM</name>
<dbReference type="EMBL" id="CP013099">
    <property type="protein sequence ID" value="ALP53845.1"/>
    <property type="molecule type" value="Genomic_DNA"/>
</dbReference>
<dbReference type="SUPFAM" id="SSF47090">
    <property type="entry name" value="PGBD-like"/>
    <property type="match status" value="1"/>
</dbReference>
<keyword evidence="5" id="KW-1185">Reference proteome</keyword>
<feature type="domain" description="Peptidoglycan binding-like" evidence="3">
    <location>
        <begin position="35"/>
        <end position="70"/>
    </location>
</feature>
<gene>
    <name evidence="4" type="ORF">Tel_12265</name>
</gene>
<evidence type="ECO:0000256" key="1">
    <source>
        <dbReference type="SAM" id="MobiDB-lite"/>
    </source>
</evidence>
<feature type="region of interest" description="Disordered" evidence="1">
    <location>
        <begin position="121"/>
        <end position="148"/>
    </location>
</feature>
<protein>
    <recommendedName>
        <fullName evidence="3">Peptidoglycan binding-like domain-containing protein</fullName>
    </recommendedName>
</protein>
<dbReference type="Pfam" id="PF01471">
    <property type="entry name" value="PG_binding_1"/>
    <property type="match status" value="1"/>
</dbReference>
<dbReference type="AlphaFoldDB" id="A0A0S2TFD4"/>
<dbReference type="InterPro" id="IPR002477">
    <property type="entry name" value="Peptidoglycan-bd-like"/>
</dbReference>
<evidence type="ECO:0000256" key="2">
    <source>
        <dbReference type="SAM" id="Phobius"/>
    </source>
</evidence>
<feature type="transmembrane region" description="Helical" evidence="2">
    <location>
        <begin position="545"/>
        <end position="568"/>
    </location>
</feature>
<keyword evidence="2" id="KW-1133">Transmembrane helix</keyword>
<dbReference type="Gene3D" id="1.10.101.10">
    <property type="entry name" value="PGBD-like superfamily/PGBD"/>
    <property type="match status" value="1"/>
</dbReference>
<keyword evidence="2" id="KW-0472">Membrane</keyword>
<feature type="compositionally biased region" description="Low complexity" evidence="1">
    <location>
        <begin position="134"/>
        <end position="145"/>
    </location>
</feature>
<dbReference type="KEGG" id="tee:Tel_12265"/>
<feature type="transmembrane region" description="Helical" evidence="2">
    <location>
        <begin position="609"/>
        <end position="627"/>
    </location>
</feature>
<evidence type="ECO:0000313" key="5">
    <source>
        <dbReference type="Proteomes" id="UP000055136"/>
    </source>
</evidence>
<feature type="transmembrane region" description="Helical" evidence="2">
    <location>
        <begin position="580"/>
        <end position="603"/>
    </location>
</feature>
<evidence type="ECO:0000259" key="3">
    <source>
        <dbReference type="Pfam" id="PF01471"/>
    </source>
</evidence>
<accession>A0A0S2TFD4</accession>
<sequence>MSLLNAAVWAQDAPDSCQPAVIKDAFQQYVQTVTKQRVIQIQQRLNGLGYGPIDSDGVLGADTRLALQRFCRAHAVQAGAADIAATLVELLDQAPSATTPAAATPSTATESERADAGVYYRWSPPQQDSDDGQSQDSEQGGEQQPVADETLPDPILEALSGIAGIAYANAALFKSALAQLFAGSDLEYRPYLDDILAQARVEPGAKLNPIQVSGADCGCSGEHSSLVYGFYPYWLADGTPQEVDFSLFDRIAFYALALNAEGDIQSSLQWSDDWDAAGFINLAHKYRVAVDVTIQARGWQAWDGKRLRRAVGATVEAVTQQFTPSQTSLLNDPLTLFEGGAAVRGDGVTLVFDNYTESAGKRANLITFVNQVAQRLAERERDYHINILLDLDVAALDQQAAFSDLESILLDSSDGDAAPVDYVFVFLQQPTSDAKKILRRNIEDEFRGAQRKAVLRKIVPVISPDGHADDPRGAFTQFTDDLIYFQDNFAGVGLWPLPLASDADMAAIKSRIVELYSAAGDDDHIGGLVDQYMPGLCQFACPNRWAFRLAFDLLVAVLGIYALVAIWVCRLRSFYKQHFLYFAAAGLTTLLIFIISLICDPYWQARADAVIASLGVLIALVMTVRYVSRATRPPLP</sequence>
<proteinExistence type="predicted"/>
<reference evidence="4" key="1">
    <citation type="submission" date="2015-10" db="EMBL/GenBank/DDBJ databases">
        <title>Description of Candidatus Tenderia electrophaga gen. nov, sp. nov., an Uncultivated Electroautotroph from a Biocathode Enrichment.</title>
        <authorList>
            <person name="Eddie B.J."/>
            <person name="Malanoski A.P."/>
            <person name="Wang Z."/>
            <person name="Hall R.J."/>
            <person name="Oh S.D."/>
            <person name="Heiner C."/>
            <person name="Lin B."/>
            <person name="Strycharz-Glaven S.M."/>
        </authorList>
    </citation>
    <scope>NUCLEOTIDE SEQUENCE [LARGE SCALE GENOMIC DNA]</scope>
    <source>
        <strain evidence="4">NRL1</strain>
    </source>
</reference>
<dbReference type="STRING" id="1748243.Tel_12265"/>
<dbReference type="InterPro" id="IPR036365">
    <property type="entry name" value="PGBD-like_sf"/>
</dbReference>
<dbReference type="Proteomes" id="UP000055136">
    <property type="component" value="Chromosome"/>
</dbReference>
<dbReference type="InterPro" id="IPR036366">
    <property type="entry name" value="PGBDSf"/>
</dbReference>
<organism evidence="4 5">
    <name type="scientific">Candidatus Tenderia electrophaga</name>
    <dbReference type="NCBI Taxonomy" id="1748243"/>
    <lineage>
        <taxon>Bacteria</taxon>
        <taxon>Pseudomonadati</taxon>
        <taxon>Pseudomonadota</taxon>
        <taxon>Gammaproteobacteria</taxon>
        <taxon>Candidatus Tenderiales</taxon>
        <taxon>Candidatus Tenderiaceae</taxon>
        <taxon>Candidatus Tenderia</taxon>
    </lineage>
</organism>
<keyword evidence="2" id="KW-0812">Transmembrane</keyword>
<evidence type="ECO:0000313" key="4">
    <source>
        <dbReference type="EMBL" id="ALP53845.1"/>
    </source>
</evidence>